<dbReference type="Gene3D" id="2.10.260.10">
    <property type="match status" value="1"/>
</dbReference>
<name>A0A0P9PY34_9PSED</name>
<comment type="caution">
    <text evidence="1">The sequence shown here is derived from an EMBL/GenBank/DDBJ whole genome shotgun (WGS) entry which is preliminary data.</text>
</comment>
<evidence type="ECO:0000313" key="1">
    <source>
        <dbReference type="EMBL" id="RMP08715.1"/>
    </source>
</evidence>
<dbReference type="InterPro" id="IPR047976">
    <property type="entry name" value="Anti_VapB2-like"/>
</dbReference>
<sequence length="104" mass="11828">MFCKIQKQHNGYISLKSHTQSGRFASLEEQLMQQSTVLKNNRSQVIRLPRAVALSDDVKWVDVVAVGRTRIISPAGESWNSWFDGESVSDDFFSQRDQPSDPRS</sequence>
<proteinExistence type="predicted"/>
<dbReference type="AlphaFoldDB" id="A0A0P9PY34"/>
<dbReference type="PANTHER" id="PTHR37550">
    <property type="entry name" value="ANTITOXIN VAPB1"/>
    <property type="match status" value="1"/>
</dbReference>
<dbReference type="NCBIfam" id="NF040493">
    <property type="entry name" value="TA_anti_VapB"/>
    <property type="match status" value="1"/>
</dbReference>
<dbReference type="InterPro" id="IPR051734">
    <property type="entry name" value="VapB_TA_antitoxins"/>
</dbReference>
<evidence type="ECO:0000313" key="2">
    <source>
        <dbReference type="Proteomes" id="UP000267908"/>
    </source>
</evidence>
<gene>
    <name evidence="1" type="ORF">ALQ28_100880</name>
</gene>
<dbReference type="PANTHER" id="PTHR37550:SF3">
    <property type="entry name" value="ANTITOXIN VAPB1"/>
    <property type="match status" value="1"/>
</dbReference>
<protein>
    <submittedName>
        <fullName evidence="1">VapB/FitA-like antitoxin protein of type II toxin-antitoxin system</fullName>
    </submittedName>
</protein>
<reference evidence="1 2" key="1">
    <citation type="submission" date="2018-08" db="EMBL/GenBank/DDBJ databases">
        <title>Recombination of ecologically and evolutionarily significant loci maintains genetic cohesion in the Pseudomonas syringae species complex.</title>
        <authorList>
            <person name="Dillon M."/>
            <person name="Thakur S."/>
            <person name="Almeida R.N.D."/>
            <person name="Weir B.S."/>
            <person name="Guttman D.S."/>
        </authorList>
    </citation>
    <scope>NUCLEOTIDE SEQUENCE [LARGE SCALE GENOMIC DNA]</scope>
    <source>
        <strain evidence="1 2">ICMP 4330</strain>
    </source>
</reference>
<organism evidence="1 2">
    <name type="scientific">Pseudomonas syringae pv. delphinii</name>
    <dbReference type="NCBI Taxonomy" id="192088"/>
    <lineage>
        <taxon>Bacteria</taxon>
        <taxon>Pseudomonadati</taxon>
        <taxon>Pseudomonadota</taxon>
        <taxon>Gammaproteobacteria</taxon>
        <taxon>Pseudomonadales</taxon>
        <taxon>Pseudomonadaceae</taxon>
        <taxon>Pseudomonas</taxon>
    </lineage>
</organism>
<accession>A0A0P9PY34</accession>
<dbReference type="EMBL" id="RBQG01000282">
    <property type="protein sequence ID" value="RMP08715.1"/>
    <property type="molecule type" value="Genomic_DNA"/>
</dbReference>
<dbReference type="Proteomes" id="UP000267908">
    <property type="component" value="Unassembled WGS sequence"/>
</dbReference>